<dbReference type="AlphaFoldDB" id="A0A8T4GRV9"/>
<dbReference type="OrthoDB" id="203217at2157"/>
<comment type="caution">
    <text evidence="1">The sequence shown here is derived from an EMBL/GenBank/DDBJ whole genome shotgun (WGS) entry which is preliminary data.</text>
</comment>
<accession>A0A8T4GRV9</accession>
<reference evidence="1" key="1">
    <citation type="submission" date="2021-03" db="EMBL/GenBank/DDBJ databases">
        <title>Genomic Encyclopedia of Type Strains, Phase IV (KMG-IV): sequencing the most valuable type-strain genomes for metagenomic binning, comparative biology and taxonomic classification.</title>
        <authorList>
            <person name="Goeker M."/>
        </authorList>
    </citation>
    <scope>NUCLEOTIDE SEQUENCE</scope>
    <source>
        <strain evidence="1">DSM 26232</strain>
    </source>
</reference>
<dbReference type="EMBL" id="JAGGLC010000001">
    <property type="protein sequence ID" value="MBP1985586.1"/>
    <property type="molecule type" value="Genomic_DNA"/>
</dbReference>
<keyword evidence="2" id="KW-1185">Reference proteome</keyword>
<protein>
    <submittedName>
        <fullName evidence="1">Uncharacterized protein</fullName>
    </submittedName>
</protein>
<dbReference type="Proteomes" id="UP000823736">
    <property type="component" value="Unassembled WGS sequence"/>
</dbReference>
<evidence type="ECO:0000313" key="1">
    <source>
        <dbReference type="EMBL" id="MBP1985586.1"/>
    </source>
</evidence>
<dbReference type="Pfam" id="PF23955">
    <property type="entry name" value="DUF7284"/>
    <property type="match status" value="1"/>
</dbReference>
<sequence>MTSAALDACLCLLLVSAAAVTVTSAPAPDSGVAETDRADAVAETLAATTADVPHRLQPAPGSNDDGSPEFERVAHGTLASLLADAAVRTVRVDGTALTGTSDGFADAVRETVRERLPPRTRVVVYWEPYPNAHLGRQFAVGPSPPGDADVHAETVRAPSGVDSPSSGAVSSATNEGFDALGRVVAESLVRGLFPPAKGRLALGGDAPVDDLVRHRYRRASEAYGVDTAAAIEQVDTRAANRRIATAMQDRVVADLRTSTESPSEAAASLELGTVEISVRTWSP</sequence>
<name>A0A8T4GRV9_9EURY</name>
<dbReference type="InterPro" id="IPR055708">
    <property type="entry name" value="DUF7284"/>
</dbReference>
<gene>
    <name evidence="1" type="ORF">J2753_000059</name>
</gene>
<proteinExistence type="predicted"/>
<evidence type="ECO:0000313" key="2">
    <source>
        <dbReference type="Proteomes" id="UP000823736"/>
    </source>
</evidence>
<organism evidence="1 2">
    <name type="scientific">Halolamina salifodinae</name>
    <dbReference type="NCBI Taxonomy" id="1202767"/>
    <lineage>
        <taxon>Archaea</taxon>
        <taxon>Methanobacteriati</taxon>
        <taxon>Methanobacteriota</taxon>
        <taxon>Stenosarchaea group</taxon>
        <taxon>Halobacteria</taxon>
        <taxon>Halobacteriales</taxon>
        <taxon>Haloferacaceae</taxon>
    </lineage>
</organism>
<dbReference type="RefSeq" id="WP_209489323.1">
    <property type="nucleotide sequence ID" value="NZ_JAGGLC010000001.1"/>
</dbReference>